<evidence type="ECO:0000256" key="6">
    <source>
        <dbReference type="PROSITE-ProRule" id="PRU00169"/>
    </source>
</evidence>
<dbReference type="EMBL" id="JACOMF010000028">
    <property type="protein sequence ID" value="MBC4017436.1"/>
    <property type="molecule type" value="Genomic_DNA"/>
</dbReference>
<keyword evidence="2" id="KW-0902">Two-component regulatory system</keyword>
<dbReference type="Proteomes" id="UP000600101">
    <property type="component" value="Unassembled WGS sequence"/>
</dbReference>
<dbReference type="InterPro" id="IPR039420">
    <property type="entry name" value="WalR-like"/>
</dbReference>
<evidence type="ECO:0000259" key="8">
    <source>
        <dbReference type="PROSITE" id="PS50110"/>
    </source>
</evidence>
<comment type="caution">
    <text evidence="6">Lacks conserved residue(s) required for the propagation of feature annotation.</text>
</comment>
<dbReference type="PANTHER" id="PTHR48111:SF4">
    <property type="entry name" value="DNA-BINDING DUAL TRANSCRIPTIONAL REGULATOR OMPR"/>
    <property type="match status" value="1"/>
</dbReference>
<comment type="caution">
    <text evidence="10">The sequence shown here is derived from an EMBL/GenBank/DDBJ whole genome shotgun (WGS) entry which is preliminary data.</text>
</comment>
<dbReference type="InterPro" id="IPR011006">
    <property type="entry name" value="CheY-like_superfamily"/>
</dbReference>
<dbReference type="GO" id="GO:0000156">
    <property type="term" value="F:phosphorelay response regulator activity"/>
    <property type="evidence" value="ECO:0007669"/>
    <property type="project" value="TreeGrafter"/>
</dbReference>
<dbReference type="Gene3D" id="1.10.10.10">
    <property type="entry name" value="Winged helix-like DNA-binding domain superfamily/Winged helix DNA-binding domain"/>
    <property type="match status" value="1"/>
</dbReference>
<dbReference type="SMART" id="SM00862">
    <property type="entry name" value="Trans_reg_C"/>
    <property type="match status" value="1"/>
</dbReference>
<feature type="domain" description="OmpR/PhoB-type" evidence="9">
    <location>
        <begin position="101"/>
        <end position="199"/>
    </location>
</feature>
<evidence type="ECO:0000256" key="3">
    <source>
        <dbReference type="ARBA" id="ARBA00023015"/>
    </source>
</evidence>
<dbReference type="RefSeq" id="WP_186772195.1">
    <property type="nucleotide sequence ID" value="NZ_JACOMF010000028.1"/>
</dbReference>
<dbReference type="Gene3D" id="3.40.50.2300">
    <property type="match status" value="1"/>
</dbReference>
<dbReference type="InterPro" id="IPR016032">
    <property type="entry name" value="Sig_transdc_resp-reg_C-effctor"/>
</dbReference>
<keyword evidence="11" id="KW-1185">Reference proteome</keyword>
<reference evidence="10" key="1">
    <citation type="submission" date="2020-08" db="EMBL/GenBank/DDBJ databases">
        <authorList>
            <person name="Hu Y."/>
            <person name="Nguyen S.V."/>
            <person name="Li F."/>
            <person name="Fanning S."/>
        </authorList>
    </citation>
    <scope>NUCLEOTIDE SEQUENCE</scope>
    <source>
        <strain evidence="10">SYSU D8009</strain>
    </source>
</reference>
<proteinExistence type="predicted"/>
<evidence type="ECO:0000256" key="4">
    <source>
        <dbReference type="ARBA" id="ARBA00023125"/>
    </source>
</evidence>
<evidence type="ECO:0000259" key="9">
    <source>
        <dbReference type="PROSITE" id="PS51755"/>
    </source>
</evidence>
<dbReference type="GO" id="GO:0005829">
    <property type="term" value="C:cytosol"/>
    <property type="evidence" value="ECO:0007669"/>
    <property type="project" value="TreeGrafter"/>
</dbReference>
<evidence type="ECO:0000313" key="11">
    <source>
        <dbReference type="Proteomes" id="UP000600101"/>
    </source>
</evidence>
<dbReference type="PROSITE" id="PS51755">
    <property type="entry name" value="OMPR_PHOB"/>
    <property type="match status" value="1"/>
</dbReference>
<evidence type="ECO:0000256" key="2">
    <source>
        <dbReference type="ARBA" id="ARBA00023012"/>
    </source>
</evidence>
<gene>
    <name evidence="10" type="ORF">H7965_19180</name>
</gene>
<dbReference type="AlphaFoldDB" id="A0A9X0R0G0"/>
<feature type="DNA-binding region" description="OmpR/PhoB-type" evidence="7">
    <location>
        <begin position="101"/>
        <end position="199"/>
    </location>
</feature>
<dbReference type="InterPro" id="IPR001789">
    <property type="entry name" value="Sig_transdc_resp-reg_receiver"/>
</dbReference>
<dbReference type="InterPro" id="IPR001867">
    <property type="entry name" value="OmpR/PhoB-type_DNA-bd"/>
</dbReference>
<dbReference type="SUPFAM" id="SSF46894">
    <property type="entry name" value="C-terminal effector domain of the bipartite response regulators"/>
    <property type="match status" value="1"/>
</dbReference>
<dbReference type="GO" id="GO:0000976">
    <property type="term" value="F:transcription cis-regulatory region binding"/>
    <property type="evidence" value="ECO:0007669"/>
    <property type="project" value="TreeGrafter"/>
</dbReference>
<dbReference type="InterPro" id="IPR036388">
    <property type="entry name" value="WH-like_DNA-bd_sf"/>
</dbReference>
<organism evidence="10 11">
    <name type="scientific">Siccirubricoccus deserti</name>
    <dbReference type="NCBI Taxonomy" id="2013562"/>
    <lineage>
        <taxon>Bacteria</taxon>
        <taxon>Pseudomonadati</taxon>
        <taxon>Pseudomonadota</taxon>
        <taxon>Alphaproteobacteria</taxon>
        <taxon>Acetobacterales</taxon>
        <taxon>Roseomonadaceae</taxon>
        <taxon>Siccirubricoccus</taxon>
    </lineage>
</organism>
<sequence>MPELHPDAAPFIGRLRTHPPNLVIIGCDGEPSTTLQILRQIREQSVVPCIVMSGQADDVSEIVALEAGADALVDRAAPLRALVARIRAVLRRGEWGVVETVPTLSIGGWRLTAERRQLLRPDGSECPLTTAEFDLMHLLVESMGKPISRDTIASIVFRRPFRAEDRTVDNLVLRLRRKLGPAQQDSIKTIRGAGYLFAGFSGCTPYIAVA</sequence>
<evidence type="ECO:0000256" key="5">
    <source>
        <dbReference type="ARBA" id="ARBA00023163"/>
    </source>
</evidence>
<dbReference type="PANTHER" id="PTHR48111">
    <property type="entry name" value="REGULATOR OF RPOS"/>
    <property type="match status" value="1"/>
</dbReference>
<evidence type="ECO:0000256" key="7">
    <source>
        <dbReference type="PROSITE-ProRule" id="PRU01091"/>
    </source>
</evidence>
<accession>A0A9X0R0G0</accession>
<dbReference type="SUPFAM" id="SSF52172">
    <property type="entry name" value="CheY-like"/>
    <property type="match status" value="1"/>
</dbReference>
<evidence type="ECO:0000256" key="1">
    <source>
        <dbReference type="ARBA" id="ARBA00022553"/>
    </source>
</evidence>
<keyword evidence="3" id="KW-0805">Transcription regulation</keyword>
<keyword evidence="5" id="KW-0804">Transcription</keyword>
<dbReference type="PROSITE" id="PS50110">
    <property type="entry name" value="RESPONSE_REGULATORY"/>
    <property type="match status" value="1"/>
</dbReference>
<dbReference type="CDD" id="cd00383">
    <property type="entry name" value="trans_reg_C"/>
    <property type="match status" value="1"/>
</dbReference>
<dbReference type="GO" id="GO:0006355">
    <property type="term" value="P:regulation of DNA-templated transcription"/>
    <property type="evidence" value="ECO:0007669"/>
    <property type="project" value="InterPro"/>
</dbReference>
<protein>
    <submittedName>
        <fullName evidence="10">Response regulator transcription factor</fullName>
    </submittedName>
</protein>
<evidence type="ECO:0000313" key="10">
    <source>
        <dbReference type="EMBL" id="MBC4017436.1"/>
    </source>
</evidence>
<feature type="domain" description="Response regulatory" evidence="8">
    <location>
        <begin position="1"/>
        <end position="90"/>
    </location>
</feature>
<dbReference type="GO" id="GO:0032993">
    <property type="term" value="C:protein-DNA complex"/>
    <property type="evidence" value="ECO:0007669"/>
    <property type="project" value="TreeGrafter"/>
</dbReference>
<keyword evidence="4 7" id="KW-0238">DNA-binding</keyword>
<dbReference type="Pfam" id="PF00486">
    <property type="entry name" value="Trans_reg_C"/>
    <property type="match status" value="1"/>
</dbReference>
<name>A0A9X0R0G0_9PROT</name>
<keyword evidence="1" id="KW-0597">Phosphoprotein</keyword>